<dbReference type="SMART" id="SM00064">
    <property type="entry name" value="FYVE"/>
    <property type="match status" value="1"/>
</dbReference>
<dbReference type="InterPro" id="IPR017455">
    <property type="entry name" value="Znf_FYVE-rel"/>
</dbReference>
<dbReference type="SUPFAM" id="SSF57903">
    <property type="entry name" value="FYVE/PHD zinc finger"/>
    <property type="match status" value="1"/>
</dbReference>
<keyword evidence="2 4" id="KW-0863">Zinc-finger</keyword>
<evidence type="ECO:0000256" key="4">
    <source>
        <dbReference type="PROSITE-ProRule" id="PRU00091"/>
    </source>
</evidence>
<name>A0A8H5HFY4_9AGAR</name>
<dbReference type="Pfam" id="PF01363">
    <property type="entry name" value="FYVE"/>
    <property type="match status" value="1"/>
</dbReference>
<dbReference type="InterPro" id="IPR011011">
    <property type="entry name" value="Znf_FYVE_PHD"/>
</dbReference>
<dbReference type="PROSITE" id="PS50178">
    <property type="entry name" value="ZF_FYVE"/>
    <property type="match status" value="1"/>
</dbReference>
<feature type="compositionally biased region" description="Polar residues" evidence="5">
    <location>
        <begin position="177"/>
        <end position="193"/>
    </location>
</feature>
<organism evidence="7 8">
    <name type="scientific">Collybiopsis confluens</name>
    <dbReference type="NCBI Taxonomy" id="2823264"/>
    <lineage>
        <taxon>Eukaryota</taxon>
        <taxon>Fungi</taxon>
        <taxon>Dikarya</taxon>
        <taxon>Basidiomycota</taxon>
        <taxon>Agaricomycotina</taxon>
        <taxon>Agaricomycetes</taxon>
        <taxon>Agaricomycetidae</taxon>
        <taxon>Agaricales</taxon>
        <taxon>Marasmiineae</taxon>
        <taxon>Omphalotaceae</taxon>
        <taxon>Collybiopsis</taxon>
    </lineage>
</organism>
<evidence type="ECO:0000313" key="8">
    <source>
        <dbReference type="Proteomes" id="UP000518752"/>
    </source>
</evidence>
<dbReference type="GO" id="GO:0008270">
    <property type="term" value="F:zinc ion binding"/>
    <property type="evidence" value="ECO:0007669"/>
    <property type="project" value="UniProtKB-KW"/>
</dbReference>
<keyword evidence="1" id="KW-0479">Metal-binding</keyword>
<keyword evidence="8" id="KW-1185">Reference proteome</keyword>
<dbReference type="OrthoDB" id="660555at2759"/>
<evidence type="ECO:0000256" key="3">
    <source>
        <dbReference type="ARBA" id="ARBA00022833"/>
    </source>
</evidence>
<proteinExistence type="predicted"/>
<evidence type="ECO:0000256" key="1">
    <source>
        <dbReference type="ARBA" id="ARBA00022723"/>
    </source>
</evidence>
<keyword evidence="3" id="KW-0862">Zinc</keyword>
<dbReference type="GO" id="GO:0046854">
    <property type="term" value="P:phosphatidylinositol phosphate biosynthetic process"/>
    <property type="evidence" value="ECO:0007669"/>
    <property type="project" value="TreeGrafter"/>
</dbReference>
<dbReference type="GO" id="GO:0010008">
    <property type="term" value="C:endosome membrane"/>
    <property type="evidence" value="ECO:0007669"/>
    <property type="project" value="TreeGrafter"/>
</dbReference>
<feature type="region of interest" description="Disordered" evidence="5">
    <location>
        <begin position="130"/>
        <end position="231"/>
    </location>
</feature>
<feature type="compositionally biased region" description="Polar residues" evidence="5">
    <location>
        <begin position="392"/>
        <end position="408"/>
    </location>
</feature>
<dbReference type="PANTHER" id="PTHR45748">
    <property type="entry name" value="1-PHOSPHATIDYLINOSITOL 3-PHOSPHATE 5-KINASE-RELATED"/>
    <property type="match status" value="1"/>
</dbReference>
<reference evidence="7 8" key="1">
    <citation type="journal article" date="2020" name="ISME J.">
        <title>Uncovering the hidden diversity of litter-decomposition mechanisms in mushroom-forming fungi.</title>
        <authorList>
            <person name="Floudas D."/>
            <person name="Bentzer J."/>
            <person name="Ahren D."/>
            <person name="Johansson T."/>
            <person name="Persson P."/>
            <person name="Tunlid A."/>
        </authorList>
    </citation>
    <scope>NUCLEOTIDE SEQUENCE [LARGE SCALE GENOMIC DNA]</scope>
    <source>
        <strain evidence="7 8">CBS 406.79</strain>
    </source>
</reference>
<dbReference type="Proteomes" id="UP000518752">
    <property type="component" value="Unassembled WGS sequence"/>
</dbReference>
<feature type="region of interest" description="Disordered" evidence="5">
    <location>
        <begin position="287"/>
        <end position="318"/>
    </location>
</feature>
<dbReference type="InterPro" id="IPR000306">
    <property type="entry name" value="Znf_FYVE"/>
</dbReference>
<evidence type="ECO:0000313" key="7">
    <source>
        <dbReference type="EMBL" id="KAF5382816.1"/>
    </source>
</evidence>
<feature type="region of interest" description="Disordered" evidence="5">
    <location>
        <begin position="368"/>
        <end position="408"/>
    </location>
</feature>
<dbReference type="AlphaFoldDB" id="A0A8H5HFY4"/>
<dbReference type="PANTHER" id="PTHR45748:SF7">
    <property type="entry name" value="1-PHOSPHATIDYLINOSITOL 3-PHOSPHATE 5-KINASE-RELATED"/>
    <property type="match status" value="1"/>
</dbReference>
<feature type="domain" description="FYVE-type" evidence="6">
    <location>
        <begin position="33"/>
        <end position="106"/>
    </location>
</feature>
<feature type="compositionally biased region" description="Low complexity" evidence="5">
    <location>
        <begin position="287"/>
        <end position="300"/>
    </location>
</feature>
<evidence type="ECO:0000256" key="5">
    <source>
        <dbReference type="SAM" id="MobiDB-lite"/>
    </source>
</evidence>
<dbReference type="EMBL" id="JAACJN010000050">
    <property type="protein sequence ID" value="KAF5382816.1"/>
    <property type="molecule type" value="Genomic_DNA"/>
</dbReference>
<sequence>MAAPRPNEHLAVLLPRSLWKRDSLAATCDTFTCLVIFSSLGFDRRHHCRKCGGVFCAKCTSRTTPLLDTTNLPFIHLPRNTSVYDYVPQAQVVDERVCDECWDQLYGIRGSSVPNSPLLTVNTVALPTSSSRASIKSNSSGDSSPASSTSPRTPPDLGSPLLLTASLSSISARDRTSSTPSIGKRNTVSSRASNPDLRKRATLAASAANQSRHPNRLSTPTSPVQESTLLPKGELSSYPLCRSSSLCKASGGGRWEPAQRRDREEERVLIVGGSHEEALLLLSPLSTSPSSSIFSLDSSPYDTSKSKAKSKRRQESSTLGIGKPLWEVEWEQRVSRERRRRENPVVRDGPNGEFCYRVYRGHRFDDESSEYDDWEEDMNSSTDSTGHHDRPYSSTTSTLGRSYSLSTF</sequence>
<dbReference type="GO" id="GO:0000285">
    <property type="term" value="F:1-phosphatidylinositol-3-phosphate 5-kinase activity"/>
    <property type="evidence" value="ECO:0007669"/>
    <property type="project" value="TreeGrafter"/>
</dbReference>
<gene>
    <name evidence="7" type="ORF">D9757_007275</name>
</gene>
<comment type="caution">
    <text evidence="7">The sequence shown here is derived from an EMBL/GenBank/DDBJ whole genome shotgun (WGS) entry which is preliminary data.</text>
</comment>
<feature type="compositionally biased region" description="Polar residues" evidence="5">
    <location>
        <begin position="207"/>
        <end position="228"/>
    </location>
</feature>
<feature type="compositionally biased region" description="Low complexity" evidence="5">
    <location>
        <begin position="130"/>
        <end position="151"/>
    </location>
</feature>
<evidence type="ECO:0000256" key="2">
    <source>
        <dbReference type="ARBA" id="ARBA00022771"/>
    </source>
</evidence>
<feature type="compositionally biased region" description="Low complexity" evidence="5">
    <location>
        <begin position="158"/>
        <end position="171"/>
    </location>
</feature>
<protein>
    <recommendedName>
        <fullName evidence="6">FYVE-type domain-containing protein</fullName>
    </recommendedName>
</protein>
<feature type="compositionally biased region" description="Acidic residues" evidence="5">
    <location>
        <begin position="368"/>
        <end position="378"/>
    </location>
</feature>
<dbReference type="InterPro" id="IPR013083">
    <property type="entry name" value="Znf_RING/FYVE/PHD"/>
</dbReference>
<accession>A0A8H5HFY4</accession>
<dbReference type="Gene3D" id="3.30.40.10">
    <property type="entry name" value="Zinc/RING finger domain, C3HC4 (zinc finger)"/>
    <property type="match status" value="1"/>
</dbReference>
<evidence type="ECO:0000259" key="6">
    <source>
        <dbReference type="PROSITE" id="PS50178"/>
    </source>
</evidence>